<dbReference type="STRING" id="36050.A0A1B8AR00"/>
<accession>A0A1B8AR00</accession>
<dbReference type="OrthoDB" id="5429780at2759"/>
<organism evidence="1 2">
    <name type="scientific">Fusarium poae</name>
    <dbReference type="NCBI Taxonomy" id="36050"/>
    <lineage>
        <taxon>Eukaryota</taxon>
        <taxon>Fungi</taxon>
        <taxon>Dikarya</taxon>
        <taxon>Ascomycota</taxon>
        <taxon>Pezizomycotina</taxon>
        <taxon>Sordariomycetes</taxon>
        <taxon>Hypocreomycetidae</taxon>
        <taxon>Hypocreales</taxon>
        <taxon>Nectriaceae</taxon>
        <taxon>Fusarium</taxon>
    </lineage>
</organism>
<proteinExistence type="predicted"/>
<sequence>MSRRFSLPMTTEPPHQLFSQATVEYVGFDKQKANEIWTGWINWPPGPGRYEIDPDDGDLQVTFLDWIKGHASYSNDIWLDDDAGWIDCMRQKGIATELQQAIMDPKFKYMRMTGTCITWVRDTIKMRYAGLEDMARTESRYPGSPAGPSHLLSISGIATDSCNSTRALAATNESGMTVLFKAIDCARATGLLDAQGQLSRIGVLESTPPSDFSKNKSMFYFTTSFGMAKRYAAWAKRRTKCESIVIIRIAIENSVIESIPEGKIQRLHWPSPDWKEVIWRCRTKNQPSRALRKYADATLVIGTVANKPNEYYYDFQSGSELTETSVLKVDGPGGQQPAIQFAFSSEEEGEDLLLEAASETFQMFSFISADMEIWMSETNIG</sequence>
<dbReference type="AlphaFoldDB" id="A0A1B8AR00"/>
<evidence type="ECO:0000313" key="1">
    <source>
        <dbReference type="EMBL" id="OBS22774.1"/>
    </source>
</evidence>
<reference evidence="1 2" key="1">
    <citation type="submission" date="2016-06" db="EMBL/GenBank/DDBJ databases">
        <title>Living apart together: crosstalk between the core and supernumerary genomes in a fungal plant pathogen.</title>
        <authorList>
            <person name="Vanheule A."/>
            <person name="Audenaert K."/>
            <person name="Warris S."/>
            <person name="Van De Geest H."/>
            <person name="Schijlen E."/>
            <person name="Hofte M."/>
            <person name="De Saeger S."/>
            <person name="Haesaert G."/>
            <person name="Waalwijk C."/>
            <person name="Van Der Lee T."/>
        </authorList>
    </citation>
    <scope>NUCLEOTIDE SEQUENCE [LARGE SCALE GENOMIC DNA]</scope>
    <source>
        <strain evidence="1 2">2516</strain>
    </source>
</reference>
<dbReference type="Proteomes" id="UP000091967">
    <property type="component" value="Unassembled WGS sequence"/>
</dbReference>
<gene>
    <name evidence="1" type="ORF">FPOA_09102</name>
</gene>
<dbReference type="EMBL" id="LYXU01000003">
    <property type="protein sequence ID" value="OBS22774.1"/>
    <property type="molecule type" value="Genomic_DNA"/>
</dbReference>
<keyword evidence="2" id="KW-1185">Reference proteome</keyword>
<dbReference type="OMA" id="WLSHETA"/>
<name>A0A1B8AR00_FUSPO</name>
<evidence type="ECO:0000313" key="2">
    <source>
        <dbReference type="Proteomes" id="UP000091967"/>
    </source>
</evidence>
<comment type="caution">
    <text evidence="1">The sequence shown here is derived from an EMBL/GenBank/DDBJ whole genome shotgun (WGS) entry which is preliminary data.</text>
</comment>
<protein>
    <submittedName>
        <fullName evidence="1">Uncharacterized protein</fullName>
    </submittedName>
</protein>